<dbReference type="Pfam" id="PF25797">
    <property type="entry name" value="PDF2_C"/>
    <property type="match status" value="1"/>
</dbReference>
<feature type="compositionally biased region" description="Polar residues" evidence="10">
    <location>
        <begin position="139"/>
        <end position="159"/>
    </location>
</feature>
<dbReference type="CDD" id="cd00086">
    <property type="entry name" value="homeodomain"/>
    <property type="match status" value="1"/>
</dbReference>
<dbReference type="SUPFAM" id="SSF46689">
    <property type="entry name" value="Homeodomain-like"/>
    <property type="match status" value="1"/>
</dbReference>
<dbReference type="Pfam" id="PF01852">
    <property type="entry name" value="START"/>
    <property type="match status" value="1"/>
</dbReference>
<dbReference type="EMBL" id="CACVBM020001873">
    <property type="protein sequence ID" value="CAA7061504.1"/>
    <property type="molecule type" value="Genomic_DNA"/>
</dbReference>
<dbReference type="PANTHER" id="PTHR45654">
    <property type="entry name" value="HOMEOBOX-LEUCINE ZIPPER PROTEIN MERISTEM L1"/>
    <property type="match status" value="1"/>
</dbReference>
<evidence type="ECO:0000313" key="13">
    <source>
        <dbReference type="Proteomes" id="UP000467841"/>
    </source>
</evidence>
<evidence type="ECO:0000313" key="12">
    <source>
        <dbReference type="EMBL" id="CAA7061504.1"/>
    </source>
</evidence>
<name>A0A6D2LM73_9BRAS</name>
<dbReference type="InterPro" id="IPR009057">
    <property type="entry name" value="Homeodomain-like_sf"/>
</dbReference>
<dbReference type="PANTHER" id="PTHR45654:SF9">
    <property type="entry name" value="HOMEOBOX-LEUCINE ZIPPER PROTEIN HDG10-RELATED"/>
    <property type="match status" value="1"/>
</dbReference>
<feature type="region of interest" description="Disordered" evidence="10">
    <location>
        <begin position="1"/>
        <end position="30"/>
    </location>
</feature>
<dbReference type="Proteomes" id="UP000467841">
    <property type="component" value="Unassembled WGS sequence"/>
</dbReference>
<accession>A0A6D2LM73</accession>
<evidence type="ECO:0000256" key="6">
    <source>
        <dbReference type="ARBA" id="ARBA00023155"/>
    </source>
</evidence>
<comment type="similarity">
    <text evidence="2">Belongs to the HD-ZIP homeobox family. Class IV subfamily.</text>
</comment>
<keyword evidence="7" id="KW-0804">Transcription</keyword>
<dbReference type="Gene3D" id="1.10.10.60">
    <property type="entry name" value="Homeodomain-like"/>
    <property type="match status" value="1"/>
</dbReference>
<evidence type="ECO:0000256" key="8">
    <source>
        <dbReference type="ARBA" id="ARBA00023242"/>
    </source>
</evidence>
<organism evidence="12 13">
    <name type="scientific">Microthlaspi erraticum</name>
    <dbReference type="NCBI Taxonomy" id="1685480"/>
    <lineage>
        <taxon>Eukaryota</taxon>
        <taxon>Viridiplantae</taxon>
        <taxon>Streptophyta</taxon>
        <taxon>Embryophyta</taxon>
        <taxon>Tracheophyta</taxon>
        <taxon>Spermatophyta</taxon>
        <taxon>Magnoliopsida</taxon>
        <taxon>eudicotyledons</taxon>
        <taxon>Gunneridae</taxon>
        <taxon>Pentapetalae</taxon>
        <taxon>rosids</taxon>
        <taxon>malvids</taxon>
        <taxon>Brassicales</taxon>
        <taxon>Brassicaceae</taxon>
        <taxon>Coluteocarpeae</taxon>
        <taxon>Microthlaspi</taxon>
    </lineage>
</organism>
<keyword evidence="3" id="KW-0805">Transcription regulation</keyword>
<dbReference type="InterPro" id="IPR001356">
    <property type="entry name" value="HD"/>
</dbReference>
<feature type="region of interest" description="Disordered" evidence="10">
    <location>
        <begin position="139"/>
        <end position="187"/>
    </location>
</feature>
<keyword evidence="4" id="KW-0175">Coiled coil</keyword>
<gene>
    <name evidence="12" type="ORF">MERR_LOCUS48740</name>
</gene>
<keyword evidence="5 9" id="KW-0238">DNA-binding</keyword>
<dbReference type="Pfam" id="PF00046">
    <property type="entry name" value="Homeodomain"/>
    <property type="match status" value="1"/>
</dbReference>
<comment type="subcellular location">
    <subcellularLocation>
        <location evidence="1 9">Nucleus</location>
    </subcellularLocation>
</comment>
<evidence type="ECO:0000256" key="10">
    <source>
        <dbReference type="SAM" id="MobiDB-lite"/>
    </source>
</evidence>
<evidence type="ECO:0000256" key="4">
    <source>
        <dbReference type="ARBA" id="ARBA00023054"/>
    </source>
</evidence>
<evidence type="ECO:0000256" key="5">
    <source>
        <dbReference type="ARBA" id="ARBA00023125"/>
    </source>
</evidence>
<dbReference type="GO" id="GO:0008289">
    <property type="term" value="F:lipid binding"/>
    <property type="evidence" value="ECO:0007669"/>
    <property type="project" value="InterPro"/>
</dbReference>
<evidence type="ECO:0000256" key="7">
    <source>
        <dbReference type="ARBA" id="ARBA00023163"/>
    </source>
</evidence>
<dbReference type="SUPFAM" id="SSF55961">
    <property type="entry name" value="Bet v1-like"/>
    <property type="match status" value="2"/>
</dbReference>
<evidence type="ECO:0000256" key="9">
    <source>
        <dbReference type="RuleBase" id="RU000682"/>
    </source>
</evidence>
<keyword evidence="6 9" id="KW-0371">Homeobox</keyword>
<dbReference type="SMART" id="SM00234">
    <property type="entry name" value="START"/>
    <property type="match status" value="1"/>
</dbReference>
<evidence type="ECO:0000259" key="11">
    <source>
        <dbReference type="PROSITE" id="PS50848"/>
    </source>
</evidence>
<keyword evidence="13" id="KW-1185">Reference proteome</keyword>
<feature type="domain" description="START" evidence="11">
    <location>
        <begin position="197"/>
        <end position="433"/>
    </location>
</feature>
<protein>
    <recommendedName>
        <fullName evidence="11">START domain-containing protein</fullName>
    </recommendedName>
</protein>
<evidence type="ECO:0000256" key="3">
    <source>
        <dbReference type="ARBA" id="ARBA00023015"/>
    </source>
</evidence>
<dbReference type="PROSITE" id="PS50848">
    <property type="entry name" value="START"/>
    <property type="match status" value="1"/>
</dbReference>
<reference evidence="12" key="1">
    <citation type="submission" date="2020-01" db="EMBL/GenBank/DDBJ databases">
        <authorList>
            <person name="Mishra B."/>
        </authorList>
    </citation>
    <scope>NUCLEOTIDE SEQUENCE [LARGE SCALE GENOMIC DNA]</scope>
</reference>
<dbReference type="AlphaFoldDB" id="A0A6D2LM73"/>
<dbReference type="OrthoDB" id="6159439at2759"/>
<dbReference type="GO" id="GO:0005634">
    <property type="term" value="C:nucleus"/>
    <property type="evidence" value="ECO:0007669"/>
    <property type="project" value="UniProtKB-SubCell"/>
</dbReference>
<dbReference type="GO" id="GO:0003677">
    <property type="term" value="F:DNA binding"/>
    <property type="evidence" value="ECO:0007669"/>
    <property type="project" value="UniProtKB-KW"/>
</dbReference>
<dbReference type="CDD" id="cd08875">
    <property type="entry name" value="START_ArGLABRA2_like"/>
    <property type="match status" value="1"/>
</dbReference>
<sequence length="690" mass="76778">MSSSRDDDSSSDDETSETTNNNQRMYHRHTNAQIQRLEAYFKECPHPDDEQRRQLGEELQTENMKIRRENEAILEALKTVTCPPCGGPRLGREERKISVRNLRAQNVYLKDEHEKLKAAVANNGGNSMLRADEIPFHNGQPSYASNPHFSYGSSSNSSRVLEAPSGSGEPYAREHMNVSQPPRPRQPLQLQHIRPLTQAEKLMMSEMAKQAVSEVMKLANLEGPMWINSSIDGRIVIDQGYYEKEFAKPSHLKNTTSVRVESSKDVVLIPVDAKDLVDMCFDLEKWARVFATIVNEAKTIHVLEEESIDLERPGFSKMMYEQLHILSPLVPPREFVILRRCQQMEDNSWVIADVSYHLQNVEFDSPTCSKRPSGCLIKGLPDGRSQVTWIEHVEVTDTVKTHRLYKDLMCGGSGYGARRWVVTLERMCERIAISSSPDFQTIDIGGVVKTREGRMSVMTLGERMTKNFAWVLKMSGKLDFSQLSETSNSGVRVSVRANTEAGQPPGLIVCAGSSLSLPLPPVQVYNLLKDVDIRHQWDVLCHGNPVAEVACLVTGSDRRNCVNILQPSSGASENAEMMIIQDSYIDALGGMMVYAPVDLNTAYAAISGQVDPDGIPILPSGFIISRDNRPSSAEPDCGPDHTLLTVAFQILVHGPTTHSGELNLEVSTATVNTLISSTVQRVKAMLNCNQ</sequence>
<proteinExistence type="inferred from homology"/>
<dbReference type="InterPro" id="IPR023393">
    <property type="entry name" value="START-like_dom_sf"/>
</dbReference>
<keyword evidence="8 9" id="KW-0539">Nucleus</keyword>
<dbReference type="Gene3D" id="3.30.530.20">
    <property type="match status" value="1"/>
</dbReference>
<dbReference type="InterPro" id="IPR002913">
    <property type="entry name" value="START_lipid-bd_dom"/>
</dbReference>
<evidence type="ECO:0000256" key="1">
    <source>
        <dbReference type="ARBA" id="ARBA00004123"/>
    </source>
</evidence>
<comment type="caution">
    <text evidence="12">The sequence shown here is derived from an EMBL/GenBank/DDBJ whole genome shotgun (WGS) entry which is preliminary data.</text>
</comment>
<dbReference type="InterPro" id="IPR042160">
    <property type="entry name" value="HD-Zip_IV"/>
</dbReference>
<dbReference type="InterPro" id="IPR057993">
    <property type="entry name" value="HD-Zip_IV_C"/>
</dbReference>
<evidence type="ECO:0000256" key="2">
    <source>
        <dbReference type="ARBA" id="ARBA00006789"/>
    </source>
</evidence>